<keyword evidence="1" id="KW-0001">2Fe-2S</keyword>
<evidence type="ECO:0000259" key="6">
    <source>
        <dbReference type="PROSITE" id="PS51085"/>
    </source>
</evidence>
<name>A0A381UM50_9ZZZZ</name>
<evidence type="ECO:0000313" key="7">
    <source>
        <dbReference type="EMBL" id="SVA28417.1"/>
    </source>
</evidence>
<dbReference type="Gene3D" id="3.10.20.30">
    <property type="match status" value="1"/>
</dbReference>
<dbReference type="InterPro" id="IPR036010">
    <property type="entry name" value="2Fe-2S_ferredoxin-like_sf"/>
</dbReference>
<dbReference type="PANTHER" id="PTHR44379:SF8">
    <property type="entry name" value="XANTHINE DEHYDROGENASE IRON-SULFUR-BINDING SUBUNIT XDHC-RELATED"/>
    <property type="match status" value="1"/>
</dbReference>
<dbReference type="Pfam" id="PF00111">
    <property type="entry name" value="Fer2"/>
    <property type="match status" value="1"/>
</dbReference>
<gene>
    <name evidence="7" type="ORF">METZ01_LOCUS81271</name>
</gene>
<dbReference type="PROSITE" id="PS51085">
    <property type="entry name" value="2FE2S_FER_2"/>
    <property type="match status" value="1"/>
</dbReference>
<dbReference type="InterPro" id="IPR001041">
    <property type="entry name" value="2Fe-2S_ferredoxin-type"/>
</dbReference>
<proteinExistence type="predicted"/>
<dbReference type="InterPro" id="IPR036884">
    <property type="entry name" value="2Fe-2S-bd_dom_sf"/>
</dbReference>
<keyword evidence="4" id="KW-0408">Iron</keyword>
<organism evidence="7">
    <name type="scientific">marine metagenome</name>
    <dbReference type="NCBI Taxonomy" id="408172"/>
    <lineage>
        <taxon>unclassified sequences</taxon>
        <taxon>metagenomes</taxon>
        <taxon>ecological metagenomes</taxon>
    </lineage>
</organism>
<dbReference type="InterPro" id="IPR002888">
    <property type="entry name" value="2Fe-2S-bd"/>
</dbReference>
<dbReference type="InterPro" id="IPR006058">
    <property type="entry name" value="2Fe2S_fd_BS"/>
</dbReference>
<evidence type="ECO:0000256" key="5">
    <source>
        <dbReference type="ARBA" id="ARBA00023014"/>
    </source>
</evidence>
<evidence type="ECO:0000256" key="3">
    <source>
        <dbReference type="ARBA" id="ARBA00023002"/>
    </source>
</evidence>
<keyword evidence="3" id="KW-0560">Oxidoreductase</keyword>
<dbReference type="SUPFAM" id="SSF54292">
    <property type="entry name" value="2Fe-2S ferredoxin-like"/>
    <property type="match status" value="1"/>
</dbReference>
<keyword evidence="2" id="KW-0479">Metal-binding</keyword>
<dbReference type="SUPFAM" id="SSF47741">
    <property type="entry name" value="CO dehydrogenase ISP C-domain like"/>
    <property type="match status" value="1"/>
</dbReference>
<dbReference type="AlphaFoldDB" id="A0A381UM50"/>
<accession>A0A381UM50</accession>
<dbReference type="EMBL" id="UINC01006582">
    <property type="protein sequence ID" value="SVA28417.1"/>
    <property type="molecule type" value="Genomic_DNA"/>
</dbReference>
<dbReference type="InterPro" id="IPR051452">
    <property type="entry name" value="Diverse_Oxidoreductases"/>
</dbReference>
<evidence type="ECO:0000256" key="1">
    <source>
        <dbReference type="ARBA" id="ARBA00022714"/>
    </source>
</evidence>
<dbReference type="InterPro" id="IPR012675">
    <property type="entry name" value="Beta-grasp_dom_sf"/>
</dbReference>
<protein>
    <recommendedName>
        <fullName evidence="6">2Fe-2S ferredoxin-type domain-containing protein</fullName>
    </recommendedName>
</protein>
<dbReference type="GO" id="GO:0046872">
    <property type="term" value="F:metal ion binding"/>
    <property type="evidence" value="ECO:0007669"/>
    <property type="project" value="UniProtKB-KW"/>
</dbReference>
<keyword evidence="5" id="KW-0411">Iron-sulfur</keyword>
<feature type="domain" description="2Fe-2S ferredoxin-type" evidence="6">
    <location>
        <begin position="43"/>
        <end position="119"/>
    </location>
</feature>
<evidence type="ECO:0000256" key="4">
    <source>
        <dbReference type="ARBA" id="ARBA00023004"/>
    </source>
</evidence>
<reference evidence="7" key="1">
    <citation type="submission" date="2018-05" db="EMBL/GenBank/DDBJ databases">
        <authorList>
            <person name="Lanie J.A."/>
            <person name="Ng W.-L."/>
            <person name="Kazmierczak K.M."/>
            <person name="Andrzejewski T.M."/>
            <person name="Davidsen T.M."/>
            <person name="Wayne K.J."/>
            <person name="Tettelin H."/>
            <person name="Glass J.I."/>
            <person name="Rusch D."/>
            <person name="Podicherti R."/>
            <person name="Tsui H.-C.T."/>
            <person name="Winkler M.E."/>
        </authorList>
    </citation>
    <scope>NUCLEOTIDE SEQUENCE</scope>
</reference>
<dbReference type="Pfam" id="PF01799">
    <property type="entry name" value="Fer2_2"/>
    <property type="match status" value="1"/>
</dbReference>
<dbReference type="PANTHER" id="PTHR44379">
    <property type="entry name" value="OXIDOREDUCTASE WITH IRON-SULFUR SUBUNIT"/>
    <property type="match status" value="1"/>
</dbReference>
<dbReference type="PROSITE" id="PS00197">
    <property type="entry name" value="2FE2S_FER_1"/>
    <property type="match status" value="1"/>
</dbReference>
<dbReference type="GO" id="GO:0051537">
    <property type="term" value="F:2 iron, 2 sulfur cluster binding"/>
    <property type="evidence" value="ECO:0007669"/>
    <property type="project" value="UniProtKB-KW"/>
</dbReference>
<sequence>MLANRCAITFISGKQSALHPNGIHAVVQTVRRELGSVVSTNTEIVHLRVNGDVLETGVPSHFTLLETLRYRLGLTGSKQGCDKGDCGACTVLLDGAPTLACITPVWEAESKGIVTVEGLASAEGPHPLQEEFDLNGAAQCGFCTPGILCSAAAFLERCPDPSRGEIKEALSGNLCRCTGYTKILDAVQAAAARIRSNSPVT</sequence>
<evidence type="ECO:0000256" key="2">
    <source>
        <dbReference type="ARBA" id="ARBA00022723"/>
    </source>
</evidence>
<dbReference type="GO" id="GO:0016491">
    <property type="term" value="F:oxidoreductase activity"/>
    <property type="evidence" value="ECO:0007669"/>
    <property type="project" value="UniProtKB-KW"/>
</dbReference>
<dbReference type="Gene3D" id="1.10.150.120">
    <property type="entry name" value="[2Fe-2S]-binding domain"/>
    <property type="match status" value="1"/>
</dbReference>